<dbReference type="EMBL" id="JANFNG010000029">
    <property type="protein sequence ID" value="MCQ4084062.1"/>
    <property type="molecule type" value="Genomic_DNA"/>
</dbReference>
<keyword evidence="4 8" id="KW-1133">Transmembrane helix</keyword>
<evidence type="ECO:0000256" key="5">
    <source>
        <dbReference type="ARBA" id="ARBA00023136"/>
    </source>
</evidence>
<name>A0ABT1Q296_9ACTN</name>
<dbReference type="Pfam" id="PF13515">
    <property type="entry name" value="FUSC_2"/>
    <property type="match status" value="1"/>
</dbReference>
<feature type="transmembrane region" description="Helical" evidence="8">
    <location>
        <begin position="153"/>
        <end position="170"/>
    </location>
</feature>
<evidence type="ECO:0000256" key="8">
    <source>
        <dbReference type="SAM" id="Phobius"/>
    </source>
</evidence>
<dbReference type="PANTHER" id="PTHR30509:SF9">
    <property type="entry name" value="MULTIDRUG RESISTANCE PROTEIN MDTO"/>
    <property type="match status" value="1"/>
</dbReference>
<feature type="transmembrane region" description="Helical" evidence="8">
    <location>
        <begin position="458"/>
        <end position="476"/>
    </location>
</feature>
<keyword evidence="11" id="KW-1185">Reference proteome</keyword>
<evidence type="ECO:0000313" key="10">
    <source>
        <dbReference type="EMBL" id="MCQ4084062.1"/>
    </source>
</evidence>
<feature type="compositionally biased region" description="Basic and acidic residues" evidence="7">
    <location>
        <begin position="749"/>
        <end position="768"/>
    </location>
</feature>
<dbReference type="Proteomes" id="UP001057702">
    <property type="component" value="Unassembled WGS sequence"/>
</dbReference>
<accession>A0ABT1Q296</accession>
<evidence type="ECO:0000256" key="3">
    <source>
        <dbReference type="ARBA" id="ARBA00022692"/>
    </source>
</evidence>
<feature type="transmembrane region" description="Helical" evidence="8">
    <location>
        <begin position="176"/>
        <end position="198"/>
    </location>
</feature>
<comment type="subcellular location">
    <subcellularLocation>
        <location evidence="1">Cell membrane</location>
        <topology evidence="1">Multi-pass membrane protein</topology>
    </subcellularLocation>
</comment>
<organism evidence="10 11">
    <name type="scientific">Streptomyces humicola</name>
    <dbReference type="NCBI Taxonomy" id="2953240"/>
    <lineage>
        <taxon>Bacteria</taxon>
        <taxon>Bacillati</taxon>
        <taxon>Actinomycetota</taxon>
        <taxon>Actinomycetes</taxon>
        <taxon>Kitasatosporales</taxon>
        <taxon>Streptomycetaceae</taxon>
        <taxon>Streptomyces</taxon>
    </lineage>
</organism>
<reference evidence="10" key="1">
    <citation type="submission" date="2022-06" db="EMBL/GenBank/DDBJ databases">
        <title>Draft genome sequence of Streptomyces sp. RB6PN25 isolated from peat swamp forest in Thailand.</title>
        <authorList>
            <person name="Duangmal K."/>
            <person name="Klaysubun C."/>
        </authorList>
    </citation>
    <scope>NUCLEOTIDE SEQUENCE</scope>
    <source>
        <strain evidence="10">RB6PN25</strain>
    </source>
</reference>
<protein>
    <submittedName>
        <fullName evidence="10">FUSC family protein</fullName>
    </submittedName>
</protein>
<dbReference type="RefSeq" id="WP_255923101.1">
    <property type="nucleotide sequence ID" value="NZ_JANFNG010000029.1"/>
</dbReference>
<feature type="transmembrane region" description="Helical" evidence="8">
    <location>
        <begin position="105"/>
        <end position="124"/>
    </location>
</feature>
<evidence type="ECO:0000256" key="4">
    <source>
        <dbReference type="ARBA" id="ARBA00022989"/>
    </source>
</evidence>
<feature type="region of interest" description="Disordered" evidence="7">
    <location>
        <begin position="792"/>
        <end position="818"/>
    </location>
</feature>
<evidence type="ECO:0000259" key="9">
    <source>
        <dbReference type="Pfam" id="PF13515"/>
    </source>
</evidence>
<feature type="compositionally biased region" description="Basic and acidic residues" evidence="7">
    <location>
        <begin position="797"/>
        <end position="809"/>
    </location>
</feature>
<proteinExistence type="inferred from homology"/>
<feature type="transmembrane region" description="Helical" evidence="8">
    <location>
        <begin position="582"/>
        <end position="602"/>
    </location>
</feature>
<keyword evidence="3 8" id="KW-0812">Transmembrane</keyword>
<keyword evidence="5 8" id="KW-0472">Membrane</keyword>
<evidence type="ECO:0000256" key="2">
    <source>
        <dbReference type="ARBA" id="ARBA00022475"/>
    </source>
</evidence>
<evidence type="ECO:0000313" key="11">
    <source>
        <dbReference type="Proteomes" id="UP001057702"/>
    </source>
</evidence>
<feature type="transmembrane region" description="Helical" evidence="8">
    <location>
        <begin position="510"/>
        <end position="533"/>
    </location>
</feature>
<feature type="transmembrane region" description="Helical" evidence="8">
    <location>
        <begin position="55"/>
        <end position="75"/>
    </location>
</feature>
<feature type="transmembrane region" description="Helical" evidence="8">
    <location>
        <begin position="545"/>
        <end position="570"/>
    </location>
</feature>
<gene>
    <name evidence="10" type="ORF">NGB36_26650</name>
</gene>
<evidence type="ECO:0000256" key="7">
    <source>
        <dbReference type="SAM" id="MobiDB-lite"/>
    </source>
</evidence>
<feature type="domain" description="Integral membrane bound transporter" evidence="9">
    <location>
        <begin position="469"/>
        <end position="594"/>
    </location>
</feature>
<evidence type="ECO:0000256" key="1">
    <source>
        <dbReference type="ARBA" id="ARBA00004651"/>
    </source>
</evidence>
<comment type="similarity">
    <text evidence="6">Belongs to the YccS/YhfK family.</text>
</comment>
<dbReference type="PANTHER" id="PTHR30509">
    <property type="entry name" value="P-HYDROXYBENZOIC ACID EFFLUX PUMP SUBUNIT-RELATED"/>
    <property type="match status" value="1"/>
</dbReference>
<feature type="region of interest" description="Disordered" evidence="7">
    <location>
        <begin position="733"/>
        <end position="772"/>
    </location>
</feature>
<sequence length="818" mass="88807">MTLVLERRVSGGRATDQGTRKGAVLTDVGTVGGVREAWASAWDRIIASDPAFSRLLGALRIVLAVVLSIGVMAALHTTVPLIVTGATAAEVFSFAVSDPRPRDQAVTLALGLPTGLATLALGSLVAHQRLLSDLACVAVIFAAVYVRRFGRRPTGLGVIAFQMFFITLFVGPRPHWLSQVCVPLVIAWACSAVVRFGIVRASPQPTLLRLREAFRARLLQLIDALIDVVEVAERQPGTLPAEGAIRRLQRRTARLHQAALMIQAHLDESIRDARSFAHVQRRVAEAEVGAERLAVVLLRALGFLGANPVAGDMTERLSGAPPVDAIPLRTADRKVVRRVIADLKALRLIAGHPGIPVGVGLRIVRDRLLGYRDDERLPHAPAPVQDVFRAIGDLSLALLGLRMALAEPEEGPDDSPEIVRSREELQAEEEVLEAEDAVRAAREETDEPTGLRRTTTRLAVQVALASALAILGGELLSPRRWYWAVFTCWVAFVNVSSSGEILVKGYRRLVGTLLGVLAGIGLAYLVGIHHWLAFALVTLCLFGTFYTAAVSYALVSFFVTAMIGLLYTLLGTFTPDLLFTRLVESALGVACAMLAGLLVLPVPTQRRAEEQIRDVLERLREVTGRGVAELQGGRPVDLVNRSRALDSALNDLRTTTQPLRHPINPLRRRRRITRYILGLLETAAYHARSLAAIAQQTLGTPAIRQDPRLVEMAGRVDRNLDALITCMETDGGCREPLDVGGSQEPPTAVERETGAEPDGRPRKGERPDAVTSVALRHLQRVDEDVLGLARPLGVGLKQERPEHEPDARSEASAGTHRR</sequence>
<keyword evidence="2" id="KW-1003">Cell membrane</keyword>
<comment type="caution">
    <text evidence="10">The sequence shown here is derived from an EMBL/GenBank/DDBJ whole genome shotgun (WGS) entry which is preliminary data.</text>
</comment>
<feature type="transmembrane region" description="Helical" evidence="8">
    <location>
        <begin position="482"/>
        <end position="503"/>
    </location>
</feature>
<evidence type="ECO:0000256" key="6">
    <source>
        <dbReference type="ARBA" id="ARBA00043993"/>
    </source>
</evidence>
<dbReference type="InterPro" id="IPR049453">
    <property type="entry name" value="Memb_transporter_dom"/>
</dbReference>